<sequence>MDRIHFIEGDTDSAYWAISGNPNEDFTQQFNVVIRNSDIYNENAKYFFPSCTAGTGIRGDVYDEKKILGLAIEQQGPSLIALAPKNYIIFKNYCDDSKIKLKGVNQKTNKITKDQIIDCINEGKITKCTNMRFGQKNHQMSQLTIEKNGITGIHTKMIVLENQSYCPLIYGLTAKDYSFTRYFHLFLRISNLPNHLFSIVNSYFFNVLYSNWNSLKSKFYMVFSSYTYLRSVSPRLTPKQMAWVSILAVLNKQVGR</sequence>
<dbReference type="EMBL" id="SNRW01012456">
    <property type="protein sequence ID" value="KAA6373802.1"/>
    <property type="molecule type" value="Genomic_DNA"/>
</dbReference>
<comment type="caution">
    <text evidence="1">The sequence shown here is derived from an EMBL/GenBank/DDBJ whole genome shotgun (WGS) entry which is preliminary data.</text>
</comment>
<dbReference type="AlphaFoldDB" id="A0A5J4UUT5"/>
<evidence type="ECO:0000313" key="1">
    <source>
        <dbReference type="EMBL" id="KAA6373802.1"/>
    </source>
</evidence>
<gene>
    <name evidence="1" type="ORF">EZS28_030671</name>
</gene>
<protein>
    <submittedName>
        <fullName evidence="1">Uncharacterized protein</fullName>
    </submittedName>
</protein>
<reference evidence="1 2" key="1">
    <citation type="submission" date="2019-03" db="EMBL/GenBank/DDBJ databases">
        <title>Single cell metagenomics reveals metabolic interactions within the superorganism composed of flagellate Streblomastix strix and complex community of Bacteroidetes bacteria on its surface.</title>
        <authorList>
            <person name="Treitli S.C."/>
            <person name="Kolisko M."/>
            <person name="Husnik F."/>
            <person name="Keeling P."/>
            <person name="Hampl V."/>
        </authorList>
    </citation>
    <scope>NUCLEOTIDE SEQUENCE [LARGE SCALE GENOMIC DNA]</scope>
    <source>
        <strain evidence="1">ST1C</strain>
    </source>
</reference>
<accession>A0A5J4UUT5</accession>
<dbReference type="InterPro" id="IPR043502">
    <property type="entry name" value="DNA/RNA_pol_sf"/>
</dbReference>
<evidence type="ECO:0000313" key="2">
    <source>
        <dbReference type="Proteomes" id="UP000324800"/>
    </source>
</evidence>
<organism evidence="1 2">
    <name type="scientific">Streblomastix strix</name>
    <dbReference type="NCBI Taxonomy" id="222440"/>
    <lineage>
        <taxon>Eukaryota</taxon>
        <taxon>Metamonada</taxon>
        <taxon>Preaxostyla</taxon>
        <taxon>Oxymonadida</taxon>
        <taxon>Streblomastigidae</taxon>
        <taxon>Streblomastix</taxon>
    </lineage>
</organism>
<dbReference type="SUPFAM" id="SSF56672">
    <property type="entry name" value="DNA/RNA polymerases"/>
    <property type="match status" value="1"/>
</dbReference>
<proteinExistence type="predicted"/>
<dbReference type="Proteomes" id="UP000324800">
    <property type="component" value="Unassembled WGS sequence"/>
</dbReference>
<name>A0A5J4UUT5_9EUKA</name>
<dbReference type="OrthoDB" id="10066471at2759"/>